<protein>
    <submittedName>
        <fullName evidence="1">Uncharacterized protein</fullName>
    </submittedName>
</protein>
<dbReference type="EMBL" id="LLXZ01000038">
    <property type="protein sequence ID" value="KRR12231.1"/>
    <property type="molecule type" value="Genomic_DNA"/>
</dbReference>
<sequence length="74" mass="8532">MGVVMIKCPGTGRAIPTGMKSERDRFRSSPVFFARTFCSICQTNHEWFAREAWVHEPEEEWRMSPRAAFALQPA</sequence>
<dbReference type="AlphaFoldDB" id="A0A0R3LW21"/>
<dbReference type="RefSeq" id="WP_057834468.1">
    <property type="nucleotide sequence ID" value="NZ_LLXZ01000038.1"/>
</dbReference>
<organism evidence="1 2">
    <name type="scientific">Bradyrhizobium jicamae</name>
    <dbReference type="NCBI Taxonomy" id="280332"/>
    <lineage>
        <taxon>Bacteria</taxon>
        <taxon>Pseudomonadati</taxon>
        <taxon>Pseudomonadota</taxon>
        <taxon>Alphaproteobacteria</taxon>
        <taxon>Hyphomicrobiales</taxon>
        <taxon>Nitrobacteraceae</taxon>
        <taxon>Bradyrhizobium</taxon>
    </lineage>
</organism>
<gene>
    <name evidence="1" type="ORF">CQ12_31795</name>
</gene>
<evidence type="ECO:0000313" key="1">
    <source>
        <dbReference type="EMBL" id="KRR12231.1"/>
    </source>
</evidence>
<keyword evidence="2" id="KW-1185">Reference proteome</keyword>
<evidence type="ECO:0000313" key="2">
    <source>
        <dbReference type="Proteomes" id="UP000050863"/>
    </source>
</evidence>
<accession>A0A0R3LW21</accession>
<reference evidence="1 2" key="1">
    <citation type="submission" date="2014-03" db="EMBL/GenBank/DDBJ databases">
        <title>Bradyrhizobium valentinum sp. nov., isolated from effective nodules of Lupinus mariae-josephae, a lupine endemic of basic-lime soils in Eastern Spain.</title>
        <authorList>
            <person name="Duran D."/>
            <person name="Rey L."/>
            <person name="Navarro A."/>
            <person name="Busquets A."/>
            <person name="Imperial J."/>
            <person name="Ruiz-Argueso T."/>
        </authorList>
    </citation>
    <scope>NUCLEOTIDE SEQUENCE [LARGE SCALE GENOMIC DNA]</scope>
    <source>
        <strain evidence="1 2">PAC68</strain>
    </source>
</reference>
<name>A0A0R3LW21_9BRAD</name>
<proteinExistence type="predicted"/>
<comment type="caution">
    <text evidence="1">The sequence shown here is derived from an EMBL/GenBank/DDBJ whole genome shotgun (WGS) entry which is preliminary data.</text>
</comment>
<dbReference type="OrthoDB" id="7960669at2"/>
<dbReference type="Proteomes" id="UP000050863">
    <property type="component" value="Unassembled WGS sequence"/>
</dbReference>